<reference evidence="2" key="1">
    <citation type="submission" date="2015-10" db="EMBL/GenBank/DDBJ databases">
        <authorList>
            <person name="Luecker S."/>
            <person name="Luecker S."/>
        </authorList>
    </citation>
    <scope>NUCLEOTIDE SEQUENCE [LARGE SCALE GENOMIC DNA]</scope>
</reference>
<organism evidence="1 2">
    <name type="scientific">Candidatus Nitrospira nitrificans</name>
    <dbReference type="NCBI Taxonomy" id="1742973"/>
    <lineage>
        <taxon>Bacteria</taxon>
        <taxon>Pseudomonadati</taxon>
        <taxon>Nitrospirota</taxon>
        <taxon>Nitrospiria</taxon>
        <taxon>Nitrospirales</taxon>
        <taxon>Nitrospiraceae</taxon>
        <taxon>Nitrospira</taxon>
    </lineage>
</organism>
<gene>
    <name evidence="1" type="ORF">COMA2_10263</name>
</gene>
<protein>
    <submittedName>
        <fullName evidence="1">Uncharacterized protein</fullName>
    </submittedName>
</protein>
<keyword evidence="2" id="KW-1185">Reference proteome</keyword>
<evidence type="ECO:0000313" key="2">
    <source>
        <dbReference type="Proteomes" id="UP000198736"/>
    </source>
</evidence>
<dbReference type="AlphaFoldDB" id="A0A0S4L254"/>
<evidence type="ECO:0000313" key="1">
    <source>
        <dbReference type="EMBL" id="CUS31731.1"/>
    </source>
</evidence>
<name>A0A0S4L254_9BACT</name>
<dbReference type="STRING" id="1742973.COMA2_10263"/>
<accession>A0A0S4L254</accession>
<proteinExistence type="predicted"/>
<dbReference type="EMBL" id="CZPZ01000001">
    <property type="protein sequence ID" value="CUS31731.1"/>
    <property type="molecule type" value="Genomic_DNA"/>
</dbReference>
<dbReference type="Proteomes" id="UP000198736">
    <property type="component" value="Unassembled WGS sequence"/>
</dbReference>
<sequence length="68" mass="7616">MRENTFCLLLAVTDIEGSDDAEQPCRKRTRRNHGDPCKVLLLLAAVKGHKNLAELADQFRAHSTPITE</sequence>